<sequence length="1368" mass="154546">MTIDIVTFFHVSFQLCAIIDDENLLQFSNSYINASPIPPTSDSKITYIASQAPIPSTFSTFYQMIWDYKIECIVMLTTYDPRKCDRYLPLSESDLVLPDGTLVRIKEEINIDADIKVSVVCMEKDGLKHCVNHIAYAGWEDHGCPRSLQSFFKLLETYQRYKSTSPVLVHCSAGIGRTGTFIAFDRLKNRIEAQDIVEICANEVFELRKYRMMMVERATKNEIGLGLLNINLKEYKPELIRNFSIIAHVDHGKSTLSDRLLELTGVISKSKANNQVLDKLQVEKERGITVKAQTSSMFYNYKGKKYLINLIDTPGHVDFSYEVSRSLAACQGCILLIDANQGIQAQTVANFYLAFSEGLTIIPVINKIDLPGAQPEKVVESLKEQFELPVDNVLKSGVNIESILPTIIEQVPHPPSSIDKPLKALLFDSWYDEYQGIIYLISVVDGTLRKGDKVIAFHKQQEFEILDLGIMYPERTSTGFLNAGQVGFMITGIKNAKEAAMIGDTFYRQGTPIEPFPGFKKIKPVVFAGFFPSDSSDTNEMQKALTRLFMNDSSVTHEVEISDSLGSGWRLGFLGTLHLEVFKQRLEQEYNASMVITVPTVSYKMIMKNGTEKIIRNPSEYPDTKEFGKVERFEEPFVKGTLIIDKKYMGPVMGLCEEKRGHMLEMKFIDENRCMLVYDLPMMEIITKFHDQLKSLTSGYSSFDYEESGYQKANIRQVSVKLNGEIVDSLTFVVHDSKVQQFARNVARKLQKMIDRQLFEISIQVLCGSKVVARENVKAVHKDVCAKCYGGDITRKMKLIERHKEKVKALKMIDASKPTGSIYKPPHLRNPDLVFKTQPNPLATPSSSERWSHHSQTNNFQNRSSHYNGQRDNFRKRGVGYWAFGGHKPGHHVAPRDIEIEKELYSGQVNTGINFEKFDDIPVEATGYDCPQPIHSFEEANMGELMISNVKLANYSSPTPVQKHSISIVMAKRDLMACAQTGSGKTAAFLMPILSRCFEAGPVPAPPTLERRTAFPTALILAPTRELAIQIYEEAKKFTYRSWVVPAVVYGGAKMYDQSREIMNGCHLLVATPGRLIDFIEKQKISLSNIKYLVLDEADRMLDMGFEPQIRRIVESEGMPAPGDRQTLLYSATFPKEIQRMASDFLKDHIFLTVGRVGSTSENIIQRFEYVEDYDKDRKLVEVLEKSEPGLTLIFIETKRGVENVDRMLNYKGFNSTSIHGGRTQQEREHALASFKAAETPILVATSVAARGLDISNVKHVIIYDLPRGDVDEYVHRIGRTGRAGNVGIATSFYNDNNKGIARDLVDILKEANQEIPSFLSDALKTSFGDRSSSGRSNNRDFRRGGFGNGFNRNNNTRDNFYQSRNNY</sequence>
<dbReference type="PROSITE" id="PS50055">
    <property type="entry name" value="TYR_PHOSPHATASE_PTP"/>
    <property type="match status" value="1"/>
</dbReference>
<evidence type="ECO:0000313" key="25">
    <source>
        <dbReference type="EMBL" id="EPZ34473.1"/>
    </source>
</evidence>
<evidence type="ECO:0000259" key="22">
    <source>
        <dbReference type="PROSITE" id="PS51194"/>
    </source>
</evidence>
<dbReference type="NCBIfam" id="TIGR01393">
    <property type="entry name" value="lepA"/>
    <property type="match status" value="1"/>
</dbReference>
<dbReference type="Gene3D" id="3.30.70.240">
    <property type="match status" value="1"/>
</dbReference>
<feature type="domain" description="Helicase ATP-binding" evidence="21">
    <location>
        <begin position="966"/>
        <end position="1152"/>
    </location>
</feature>
<dbReference type="PANTHER" id="PTHR43512:SF7">
    <property type="entry name" value="TRANSLATION FACTOR GUF1, MITOCHONDRIAL"/>
    <property type="match status" value="1"/>
</dbReference>
<dbReference type="InterPro" id="IPR014001">
    <property type="entry name" value="Helicase_ATP-bd"/>
</dbReference>
<dbReference type="FunFam" id="3.30.70.240:FF:000007">
    <property type="entry name" value="Translation factor GUF1, mitochondrial"/>
    <property type="match status" value="1"/>
</dbReference>
<evidence type="ECO:0000256" key="6">
    <source>
        <dbReference type="ARBA" id="ARBA00022806"/>
    </source>
</evidence>
<organism evidence="25 26">
    <name type="scientific">Rozella allomycis (strain CSF55)</name>
    <dbReference type="NCBI Taxonomy" id="988480"/>
    <lineage>
        <taxon>Eukaryota</taxon>
        <taxon>Fungi</taxon>
        <taxon>Fungi incertae sedis</taxon>
        <taxon>Cryptomycota</taxon>
        <taxon>Cryptomycota incertae sedis</taxon>
        <taxon>Rozella</taxon>
    </lineage>
</organism>
<dbReference type="FunFam" id="3.40.50.300:FF:000008">
    <property type="entry name" value="ATP-dependent RNA helicase RhlB"/>
    <property type="match status" value="1"/>
</dbReference>
<dbReference type="CDD" id="cd03699">
    <property type="entry name" value="EF4_II"/>
    <property type="match status" value="1"/>
</dbReference>
<evidence type="ECO:0000256" key="10">
    <source>
        <dbReference type="ARBA" id="ARBA00023134"/>
    </source>
</evidence>
<evidence type="ECO:0000256" key="18">
    <source>
        <dbReference type="SAM" id="MobiDB-lite"/>
    </source>
</evidence>
<keyword evidence="6" id="KW-0347">Helicase</keyword>
<evidence type="ECO:0000256" key="8">
    <source>
        <dbReference type="ARBA" id="ARBA00022917"/>
    </source>
</evidence>
<dbReference type="InterPro" id="IPR035654">
    <property type="entry name" value="LepA_IV"/>
</dbReference>
<keyword evidence="26" id="KW-1185">Reference proteome</keyword>
<dbReference type="SMART" id="SM00194">
    <property type="entry name" value="PTPc"/>
    <property type="match status" value="1"/>
</dbReference>
<feature type="binding site" evidence="16">
    <location>
        <begin position="312"/>
        <end position="316"/>
    </location>
    <ligand>
        <name>GTP</name>
        <dbReference type="ChEBI" id="CHEBI:37565"/>
    </ligand>
</feature>
<dbReference type="STRING" id="988480.A0A075AVX9"/>
<dbReference type="PROSITE" id="PS00383">
    <property type="entry name" value="TYR_PHOSPHATASE_1"/>
    <property type="match status" value="1"/>
</dbReference>
<dbReference type="FunFam" id="3.30.70.2570:FF:000001">
    <property type="entry name" value="Translation factor GUF1, mitochondrial"/>
    <property type="match status" value="1"/>
</dbReference>
<dbReference type="EMBL" id="KE560949">
    <property type="protein sequence ID" value="EPZ34473.1"/>
    <property type="molecule type" value="Genomic_DNA"/>
</dbReference>
<evidence type="ECO:0000256" key="11">
    <source>
        <dbReference type="ARBA" id="ARBA00023136"/>
    </source>
</evidence>
<evidence type="ECO:0000256" key="12">
    <source>
        <dbReference type="ARBA" id="ARBA00024397"/>
    </source>
</evidence>
<dbReference type="GO" id="GO:0003724">
    <property type="term" value="F:RNA helicase activity"/>
    <property type="evidence" value="ECO:0007669"/>
    <property type="project" value="UniProtKB-EC"/>
</dbReference>
<comment type="similarity">
    <text evidence="16">Belongs to the GTP-binding elongation factor family. LepA subfamily.</text>
</comment>
<evidence type="ECO:0000256" key="2">
    <source>
        <dbReference type="ARBA" id="ARBA00012552"/>
    </source>
</evidence>
<dbReference type="CDD" id="cd18787">
    <property type="entry name" value="SF2_C_DEAD"/>
    <property type="match status" value="1"/>
</dbReference>
<dbReference type="Pfam" id="PF06421">
    <property type="entry name" value="LepA_C"/>
    <property type="match status" value="1"/>
</dbReference>
<feature type="region of interest" description="Disordered" evidence="18">
    <location>
        <begin position="840"/>
        <end position="871"/>
    </location>
</feature>
<dbReference type="GO" id="GO:0005524">
    <property type="term" value="F:ATP binding"/>
    <property type="evidence" value="ECO:0007669"/>
    <property type="project" value="UniProtKB-KW"/>
</dbReference>
<dbReference type="Gene3D" id="3.90.190.10">
    <property type="entry name" value="Protein tyrosine phosphatase superfamily"/>
    <property type="match status" value="1"/>
</dbReference>
<feature type="compositionally biased region" description="Low complexity" evidence="18">
    <location>
        <begin position="1350"/>
        <end position="1361"/>
    </location>
</feature>
<dbReference type="InterPro" id="IPR011545">
    <property type="entry name" value="DEAD/DEAH_box_helicase_dom"/>
</dbReference>
<dbReference type="PROSITE" id="PS51195">
    <property type="entry name" value="Q_MOTIF"/>
    <property type="match status" value="1"/>
</dbReference>
<dbReference type="GO" id="GO:0003676">
    <property type="term" value="F:nucleic acid binding"/>
    <property type="evidence" value="ECO:0007669"/>
    <property type="project" value="InterPro"/>
</dbReference>
<keyword evidence="10 16" id="KW-0342">GTP-binding</keyword>
<dbReference type="PROSITE" id="PS51722">
    <property type="entry name" value="G_TR_2"/>
    <property type="match status" value="1"/>
</dbReference>
<dbReference type="CDD" id="cd01890">
    <property type="entry name" value="LepA"/>
    <property type="match status" value="1"/>
</dbReference>
<dbReference type="InterPro" id="IPR038363">
    <property type="entry name" value="LepA_C_sf"/>
</dbReference>
<dbReference type="InterPro" id="IPR013842">
    <property type="entry name" value="LepA_CTD"/>
</dbReference>
<dbReference type="InterPro" id="IPR035647">
    <property type="entry name" value="EFG_III/V"/>
</dbReference>
<dbReference type="InterPro" id="IPR000795">
    <property type="entry name" value="T_Tr_GTP-bd_dom"/>
</dbReference>
<dbReference type="InterPro" id="IPR016130">
    <property type="entry name" value="Tyr_Pase_AS"/>
</dbReference>
<dbReference type="Pfam" id="PF00271">
    <property type="entry name" value="Helicase_C"/>
    <property type="match status" value="1"/>
</dbReference>
<keyword evidence="9 16" id="KW-0496">Mitochondrion</keyword>
<accession>A0A075AVX9</accession>
<feature type="domain" description="DEAD-box RNA helicase Q" evidence="23">
    <location>
        <begin position="935"/>
        <end position="963"/>
    </location>
</feature>
<feature type="binding site" evidence="16">
    <location>
        <begin position="247"/>
        <end position="254"/>
    </location>
    <ligand>
        <name>GTP</name>
        <dbReference type="ChEBI" id="CHEBI:37565"/>
    </ligand>
</feature>
<dbReference type="SUPFAM" id="SSF54980">
    <property type="entry name" value="EF-G C-terminal domain-like"/>
    <property type="match status" value="2"/>
</dbReference>
<dbReference type="SMART" id="SM00490">
    <property type="entry name" value="HELICc"/>
    <property type="match status" value="1"/>
</dbReference>
<comment type="catalytic activity">
    <reaction evidence="16">
        <text>GTP + H2O = GDP + phosphate + H(+)</text>
        <dbReference type="Rhea" id="RHEA:19669"/>
        <dbReference type="ChEBI" id="CHEBI:15377"/>
        <dbReference type="ChEBI" id="CHEBI:15378"/>
        <dbReference type="ChEBI" id="CHEBI:37565"/>
        <dbReference type="ChEBI" id="CHEBI:43474"/>
        <dbReference type="ChEBI" id="CHEBI:58189"/>
        <dbReference type="EC" id="3.6.5.n1"/>
    </reaction>
</comment>
<dbReference type="FunFam" id="3.30.70.870:FF:000004">
    <property type="entry name" value="Translation factor GUF1, mitochondrial"/>
    <property type="match status" value="1"/>
</dbReference>
<dbReference type="GO" id="GO:0005525">
    <property type="term" value="F:GTP binding"/>
    <property type="evidence" value="ECO:0007669"/>
    <property type="project" value="UniProtKB-UniRule"/>
</dbReference>
<dbReference type="GO" id="GO:0005759">
    <property type="term" value="C:mitochondrial matrix"/>
    <property type="evidence" value="ECO:0007669"/>
    <property type="project" value="UniProtKB-UniRule"/>
</dbReference>
<dbReference type="PROSITE" id="PS00301">
    <property type="entry name" value="G_TR_1"/>
    <property type="match status" value="1"/>
</dbReference>
<dbReference type="InterPro" id="IPR001650">
    <property type="entry name" value="Helicase_C-like"/>
</dbReference>
<dbReference type="FunFam" id="3.40.50.300:FF:000078">
    <property type="entry name" value="Elongation factor 4"/>
    <property type="match status" value="1"/>
</dbReference>
<evidence type="ECO:0000256" key="1">
    <source>
        <dbReference type="ARBA" id="ARBA00005454"/>
    </source>
</evidence>
<feature type="region of interest" description="Disordered" evidence="18">
    <location>
        <begin position="1328"/>
        <end position="1368"/>
    </location>
</feature>
<keyword evidence="7" id="KW-0067">ATP-binding</keyword>
<dbReference type="GO" id="GO:0005743">
    <property type="term" value="C:mitochondrial inner membrane"/>
    <property type="evidence" value="ECO:0007669"/>
    <property type="project" value="UniProtKB-SubCell"/>
</dbReference>
<evidence type="ECO:0000256" key="3">
    <source>
        <dbReference type="ARBA" id="ARBA00022741"/>
    </source>
</evidence>
<evidence type="ECO:0000256" key="15">
    <source>
        <dbReference type="ARBA" id="ARBA00047984"/>
    </source>
</evidence>
<dbReference type="InterPro" id="IPR006297">
    <property type="entry name" value="EF-4"/>
</dbReference>
<reference evidence="25 26" key="1">
    <citation type="journal article" date="2013" name="Curr. Biol.">
        <title>Shared signatures of parasitism and phylogenomics unite Cryptomycota and microsporidia.</title>
        <authorList>
            <person name="James T.Y."/>
            <person name="Pelin A."/>
            <person name="Bonen L."/>
            <person name="Ahrendt S."/>
            <person name="Sain D."/>
            <person name="Corradi N."/>
            <person name="Stajich J.E."/>
        </authorList>
    </citation>
    <scope>NUCLEOTIDE SEQUENCE [LARGE SCALE GENOMIC DNA]</scope>
    <source>
        <strain evidence="25 26">CSF55</strain>
    </source>
</reference>
<dbReference type="Pfam" id="PF00102">
    <property type="entry name" value="Y_phosphatase"/>
    <property type="match status" value="1"/>
</dbReference>
<dbReference type="SMART" id="SM00404">
    <property type="entry name" value="PTPc_motif"/>
    <property type="match status" value="1"/>
</dbReference>
<evidence type="ECO:0000256" key="4">
    <source>
        <dbReference type="ARBA" id="ARBA00022792"/>
    </source>
</evidence>
<keyword evidence="8 16" id="KW-0648">Protein biosynthesis</keyword>
<dbReference type="CDD" id="cd00047">
    <property type="entry name" value="PTPc"/>
    <property type="match status" value="1"/>
</dbReference>
<keyword evidence="3 16" id="KW-0547">Nucleotide-binding</keyword>
<dbReference type="GO" id="GO:0003924">
    <property type="term" value="F:GTPase activity"/>
    <property type="evidence" value="ECO:0007669"/>
    <property type="project" value="UniProtKB-UniRule"/>
</dbReference>
<dbReference type="Gene3D" id="2.40.30.10">
    <property type="entry name" value="Translation factors"/>
    <property type="match status" value="1"/>
</dbReference>
<comment type="catalytic activity">
    <reaction evidence="15">
        <text>ATP + H2O = ADP + phosphate + H(+)</text>
        <dbReference type="Rhea" id="RHEA:13065"/>
        <dbReference type="ChEBI" id="CHEBI:15377"/>
        <dbReference type="ChEBI" id="CHEBI:15378"/>
        <dbReference type="ChEBI" id="CHEBI:30616"/>
        <dbReference type="ChEBI" id="CHEBI:43474"/>
        <dbReference type="ChEBI" id="CHEBI:456216"/>
        <dbReference type="EC" id="3.6.4.13"/>
    </reaction>
</comment>
<dbReference type="HAMAP" id="MF_00071">
    <property type="entry name" value="LepA"/>
    <property type="match status" value="1"/>
</dbReference>
<comment type="function">
    <text evidence="14">ATP-binding RNA helicase involved in translation initiation. Remodels RNA in response to ADP and ATP concentrations by facilitating disruption, but also formation of RNA duplexes.</text>
</comment>
<dbReference type="EC" id="3.6.4.13" evidence="2"/>
<feature type="compositionally biased region" description="Low complexity" evidence="18">
    <location>
        <begin position="1328"/>
        <end position="1337"/>
    </location>
</feature>
<dbReference type="GO" id="GO:0016887">
    <property type="term" value="F:ATP hydrolysis activity"/>
    <property type="evidence" value="ECO:0007669"/>
    <property type="project" value="RHEA"/>
</dbReference>
<evidence type="ECO:0000256" key="16">
    <source>
        <dbReference type="HAMAP-Rule" id="MF_03137"/>
    </source>
</evidence>
<evidence type="ECO:0000313" key="26">
    <source>
        <dbReference type="Proteomes" id="UP000030755"/>
    </source>
</evidence>
<proteinExistence type="inferred from homology"/>
<dbReference type="PROSITE" id="PS00039">
    <property type="entry name" value="DEAD_ATP_HELICASE"/>
    <property type="match status" value="1"/>
</dbReference>
<comment type="subcellular location">
    <subcellularLocation>
        <location evidence="16">Mitochondrion inner membrane</location>
        <topology evidence="16">Peripheral membrane protein</topology>
        <orientation evidence="16">Matrix side</orientation>
    </subcellularLocation>
</comment>
<dbReference type="Gene3D" id="3.30.70.2570">
    <property type="entry name" value="Elongation factor 4, C-terminal domain"/>
    <property type="match status" value="1"/>
</dbReference>
<dbReference type="NCBIfam" id="TIGR00231">
    <property type="entry name" value="small_GTP"/>
    <property type="match status" value="1"/>
</dbReference>
<feature type="domain" description="Helicase C-terminal" evidence="22">
    <location>
        <begin position="1175"/>
        <end position="1324"/>
    </location>
</feature>
<evidence type="ECO:0000256" key="7">
    <source>
        <dbReference type="ARBA" id="ARBA00022840"/>
    </source>
</evidence>
<dbReference type="FunFam" id="2.40.30.10:FF:000015">
    <property type="entry name" value="Translation factor GUF1, mitochondrial"/>
    <property type="match status" value="1"/>
</dbReference>
<dbReference type="PROSITE" id="PS51192">
    <property type="entry name" value="HELICASE_ATP_BIND_1"/>
    <property type="match status" value="1"/>
</dbReference>
<dbReference type="OrthoDB" id="1074at2759"/>
<dbReference type="InterPro" id="IPR029021">
    <property type="entry name" value="Prot-tyrosine_phosphatase-like"/>
</dbReference>
<evidence type="ECO:0000256" key="17">
    <source>
        <dbReference type="PROSITE-ProRule" id="PRU00552"/>
    </source>
</evidence>
<dbReference type="GO" id="GO:0045727">
    <property type="term" value="P:positive regulation of translation"/>
    <property type="evidence" value="ECO:0007669"/>
    <property type="project" value="UniProtKB-UniRule"/>
</dbReference>
<dbReference type="InterPro" id="IPR000387">
    <property type="entry name" value="Tyr_Pase_dom"/>
</dbReference>
<dbReference type="SMART" id="SM00487">
    <property type="entry name" value="DEXDc"/>
    <property type="match status" value="1"/>
</dbReference>
<dbReference type="InterPro" id="IPR000640">
    <property type="entry name" value="EFG_V-like"/>
</dbReference>
<feature type="binding site" evidence="16">
    <location>
        <begin position="366"/>
        <end position="369"/>
    </location>
    <ligand>
        <name>GTP</name>
        <dbReference type="ChEBI" id="CHEBI:37565"/>
    </ligand>
</feature>
<dbReference type="SUPFAM" id="SSF52799">
    <property type="entry name" value="(Phosphotyrosine protein) phosphatases II"/>
    <property type="match status" value="1"/>
</dbReference>
<dbReference type="Gene3D" id="3.40.50.300">
    <property type="entry name" value="P-loop containing nucleotide triphosphate hydrolases"/>
    <property type="match status" value="3"/>
</dbReference>
<evidence type="ECO:0000256" key="13">
    <source>
        <dbReference type="ARBA" id="ARBA00024405"/>
    </source>
</evidence>
<keyword evidence="4 16" id="KW-0999">Mitochondrion inner membrane</keyword>
<evidence type="ECO:0000256" key="5">
    <source>
        <dbReference type="ARBA" id="ARBA00022801"/>
    </source>
</evidence>
<comment type="similarity">
    <text evidence="1">Belongs to the TRAFAC class translation factor GTPase superfamily. Classic translation factor GTPase family. LepA subfamily.</text>
</comment>
<dbReference type="HOGENOM" id="CLU_256508_0_0_1"/>
<evidence type="ECO:0000259" key="19">
    <source>
        <dbReference type="PROSITE" id="PS50055"/>
    </source>
</evidence>
<dbReference type="GO" id="GO:0004725">
    <property type="term" value="F:protein tyrosine phosphatase activity"/>
    <property type="evidence" value="ECO:0007669"/>
    <property type="project" value="InterPro"/>
</dbReference>
<dbReference type="InterPro" id="IPR014014">
    <property type="entry name" value="RNA_helicase_DEAD_Q_motif"/>
</dbReference>
<evidence type="ECO:0000259" key="20">
    <source>
        <dbReference type="PROSITE" id="PS50056"/>
    </source>
</evidence>
<evidence type="ECO:0000259" key="24">
    <source>
        <dbReference type="PROSITE" id="PS51722"/>
    </source>
</evidence>
<feature type="domain" description="Tyrosine specific protein phosphatases" evidence="20">
    <location>
        <begin position="149"/>
        <end position="222"/>
    </location>
</feature>
<dbReference type="InterPro" id="IPR003595">
    <property type="entry name" value="Tyr_Pase_cat"/>
</dbReference>
<dbReference type="PRINTS" id="PR00700">
    <property type="entry name" value="PRTYPHPHTASE"/>
</dbReference>
<dbReference type="PANTHER" id="PTHR43512">
    <property type="entry name" value="TRANSLATION FACTOR GUF1-RELATED"/>
    <property type="match status" value="1"/>
</dbReference>
<gene>
    <name evidence="25" type="ORF">O9G_002046</name>
</gene>
<dbReference type="InterPro" id="IPR031157">
    <property type="entry name" value="G_TR_CS"/>
</dbReference>
<dbReference type="CDD" id="cd03709">
    <property type="entry name" value="lepA_C"/>
    <property type="match status" value="1"/>
</dbReference>
<feature type="short sequence motif" description="Q motif" evidence="17">
    <location>
        <begin position="935"/>
        <end position="963"/>
    </location>
</feature>
<evidence type="ECO:0000259" key="23">
    <source>
        <dbReference type="PROSITE" id="PS51195"/>
    </source>
</evidence>
<dbReference type="SUPFAM" id="SSF52540">
    <property type="entry name" value="P-loop containing nucleoside triphosphate hydrolases"/>
    <property type="match status" value="2"/>
</dbReference>
<dbReference type="Proteomes" id="UP000030755">
    <property type="component" value="Unassembled WGS sequence"/>
</dbReference>
<dbReference type="Pfam" id="PF00679">
    <property type="entry name" value="EFG_C"/>
    <property type="match status" value="1"/>
</dbReference>
<dbReference type="Gene3D" id="3.30.70.870">
    <property type="entry name" value="Elongation Factor G (Translational Gtpase), domain 3"/>
    <property type="match status" value="1"/>
</dbReference>
<name>A0A075AVX9_ROZAC</name>
<dbReference type="Pfam" id="PF00270">
    <property type="entry name" value="DEAD"/>
    <property type="match status" value="1"/>
</dbReference>
<feature type="domain" description="Tyrosine-protein phosphatase" evidence="19">
    <location>
        <begin position="1"/>
        <end position="223"/>
    </location>
</feature>
<dbReference type="Pfam" id="PF00009">
    <property type="entry name" value="GTP_EFTU"/>
    <property type="match status" value="1"/>
</dbReference>
<dbReference type="InterPro" id="IPR027417">
    <property type="entry name" value="P-loop_NTPase"/>
</dbReference>
<dbReference type="GO" id="GO:0097177">
    <property type="term" value="F:mitochondrial ribosome binding"/>
    <property type="evidence" value="ECO:0007669"/>
    <property type="project" value="TreeGrafter"/>
</dbReference>
<evidence type="ECO:0000259" key="21">
    <source>
        <dbReference type="PROSITE" id="PS51192"/>
    </source>
</evidence>
<evidence type="ECO:0000256" key="9">
    <source>
        <dbReference type="ARBA" id="ARBA00023128"/>
    </source>
</evidence>
<evidence type="ECO:0000256" key="14">
    <source>
        <dbReference type="ARBA" id="ARBA00025161"/>
    </source>
</evidence>
<keyword evidence="25" id="KW-0675">Receptor</keyword>
<protein>
    <recommendedName>
        <fullName evidence="12">ATP-dependent RNA helicase DED1</fullName>
        <ecNumber evidence="2">3.6.4.13</ecNumber>
    </recommendedName>
    <alternativeName>
        <fullName evidence="13">ATP-dependent RNA helicase ded1</fullName>
    </alternativeName>
</protein>
<dbReference type="FunFam" id="3.40.50.300:FF:000397">
    <property type="entry name" value="Probable ATP-dependent RNA helicase DDX4"/>
    <property type="match status" value="1"/>
</dbReference>
<dbReference type="PROSITE" id="PS51194">
    <property type="entry name" value="HELICASE_CTER"/>
    <property type="match status" value="1"/>
</dbReference>
<dbReference type="InterPro" id="IPR005225">
    <property type="entry name" value="Small_GTP-bd"/>
</dbReference>
<feature type="domain" description="Tr-type G" evidence="24">
    <location>
        <begin position="238"/>
        <end position="416"/>
    </location>
</feature>
<dbReference type="InterPro" id="IPR000629">
    <property type="entry name" value="RNA-helicase_DEAD-box_CS"/>
</dbReference>
<dbReference type="GO" id="GO:0006412">
    <property type="term" value="P:translation"/>
    <property type="evidence" value="ECO:0007669"/>
    <property type="project" value="UniProtKB-KW"/>
</dbReference>
<dbReference type="PROSITE" id="PS50056">
    <property type="entry name" value="TYR_PHOSPHATASE_2"/>
    <property type="match status" value="1"/>
</dbReference>
<comment type="function">
    <text evidence="16">Promotes mitochondrial protein synthesis. May act as a fidelity factor of the translation reaction, by catalyzing a one-codon backward translocation of tRNAs on improperly translocated ribosomes. Binds to mitochondrial ribosomes in a GTP-dependent manner.</text>
</comment>
<keyword evidence="5 16" id="KW-0378">Hydrolase</keyword>
<dbReference type="InterPro" id="IPR000242">
    <property type="entry name" value="PTP_cat"/>
</dbReference>
<keyword evidence="11 16" id="KW-0472">Membrane</keyword>